<dbReference type="CDD" id="cd01392">
    <property type="entry name" value="HTH_LacI"/>
    <property type="match status" value="1"/>
</dbReference>
<dbReference type="RefSeq" id="WP_179751586.1">
    <property type="nucleotide sequence ID" value="NZ_JACCBU010000001.1"/>
</dbReference>
<dbReference type="SMART" id="SM00354">
    <property type="entry name" value="HTH_LACI"/>
    <property type="match status" value="1"/>
</dbReference>
<dbReference type="GO" id="GO:0000976">
    <property type="term" value="F:transcription cis-regulatory region binding"/>
    <property type="evidence" value="ECO:0007669"/>
    <property type="project" value="TreeGrafter"/>
</dbReference>
<dbReference type="PANTHER" id="PTHR30146:SF109">
    <property type="entry name" value="HTH-TYPE TRANSCRIPTIONAL REGULATOR GALS"/>
    <property type="match status" value="1"/>
</dbReference>
<evidence type="ECO:0000259" key="4">
    <source>
        <dbReference type="PROSITE" id="PS50932"/>
    </source>
</evidence>
<gene>
    <name evidence="5" type="ORF">BKA15_002775</name>
</gene>
<evidence type="ECO:0000313" key="5">
    <source>
        <dbReference type="EMBL" id="NYE71446.1"/>
    </source>
</evidence>
<keyword evidence="3" id="KW-0804">Transcription</keyword>
<dbReference type="InterPro" id="IPR000843">
    <property type="entry name" value="HTH_LacI"/>
</dbReference>
<feature type="domain" description="HTH lacI-type" evidence="4">
    <location>
        <begin position="17"/>
        <end position="71"/>
    </location>
</feature>
<dbReference type="CDD" id="cd06267">
    <property type="entry name" value="PBP1_LacI_sugar_binding-like"/>
    <property type="match status" value="1"/>
</dbReference>
<dbReference type="AlphaFoldDB" id="A0A7Y9LD03"/>
<keyword evidence="2 5" id="KW-0238">DNA-binding</keyword>
<dbReference type="Proteomes" id="UP000569914">
    <property type="component" value="Unassembled WGS sequence"/>
</dbReference>
<comment type="caution">
    <text evidence="5">The sequence shown here is derived from an EMBL/GenBank/DDBJ whole genome shotgun (WGS) entry which is preliminary data.</text>
</comment>
<dbReference type="PANTHER" id="PTHR30146">
    <property type="entry name" value="LACI-RELATED TRANSCRIPTIONAL REPRESSOR"/>
    <property type="match status" value="1"/>
</dbReference>
<dbReference type="Gene3D" id="1.10.260.40">
    <property type="entry name" value="lambda repressor-like DNA-binding domains"/>
    <property type="match status" value="1"/>
</dbReference>
<organism evidence="5 6">
    <name type="scientific">Microlunatus parietis</name>
    <dbReference type="NCBI Taxonomy" id="682979"/>
    <lineage>
        <taxon>Bacteria</taxon>
        <taxon>Bacillati</taxon>
        <taxon>Actinomycetota</taxon>
        <taxon>Actinomycetes</taxon>
        <taxon>Propionibacteriales</taxon>
        <taxon>Propionibacteriaceae</taxon>
        <taxon>Microlunatus</taxon>
    </lineage>
</organism>
<dbReference type="SUPFAM" id="SSF47413">
    <property type="entry name" value="lambda repressor-like DNA-binding domains"/>
    <property type="match status" value="1"/>
</dbReference>
<dbReference type="PROSITE" id="PS50932">
    <property type="entry name" value="HTH_LACI_2"/>
    <property type="match status" value="1"/>
</dbReference>
<dbReference type="SUPFAM" id="SSF53822">
    <property type="entry name" value="Periplasmic binding protein-like I"/>
    <property type="match status" value="1"/>
</dbReference>
<sequence length="354" mass="38207">MATIESSSRDPDRTRPARIKDVAALAGVSLKTVTNVVHQRSNVRDSTRARVLAAIEELDYRPSLAGRQLQSGRSTMITLALPRIDEPYLGALAHAMIAAASPRGYTVVMDETGGVPEREEQAAAGYPGHGIDGVIFSPFAIDQEAMAAMSRRTPMVLLAAPLPGSHADYVAIDNHASAAEVVDHLHGTGRRRIGYVGRTPDRPTAVGEIRMVGVRDRLADHGLELAERRVFTTGRFTREMGEQAISDAGEDLLGCDAIVCCSDLLAIGVIRGLKRAGVRVPDDIAVVGWDNIIDTEYVSPTVTSVAPDLEALAEQTIEALLERIEGNREPGRNYVVPHRLMIRESTGQPSDRPN</sequence>
<dbReference type="InterPro" id="IPR010982">
    <property type="entry name" value="Lambda_DNA-bd_dom_sf"/>
</dbReference>
<protein>
    <submittedName>
        <fullName evidence="5">DNA-binding LacI/PurR family transcriptional regulator</fullName>
    </submittedName>
</protein>
<reference evidence="5 6" key="1">
    <citation type="submission" date="2020-07" db="EMBL/GenBank/DDBJ databases">
        <title>Sequencing the genomes of 1000 actinobacteria strains.</title>
        <authorList>
            <person name="Klenk H.-P."/>
        </authorList>
    </citation>
    <scope>NUCLEOTIDE SEQUENCE [LARGE SCALE GENOMIC DNA]</scope>
    <source>
        <strain evidence="5 6">DSM 22083</strain>
    </source>
</reference>
<dbReference type="InterPro" id="IPR028082">
    <property type="entry name" value="Peripla_BP_I"/>
</dbReference>
<name>A0A7Y9LD03_9ACTN</name>
<dbReference type="PROSITE" id="PS00356">
    <property type="entry name" value="HTH_LACI_1"/>
    <property type="match status" value="1"/>
</dbReference>
<dbReference type="InterPro" id="IPR046335">
    <property type="entry name" value="LacI/GalR-like_sensor"/>
</dbReference>
<keyword evidence="6" id="KW-1185">Reference proteome</keyword>
<evidence type="ECO:0000256" key="2">
    <source>
        <dbReference type="ARBA" id="ARBA00023125"/>
    </source>
</evidence>
<accession>A0A7Y9LD03</accession>
<evidence type="ECO:0000256" key="1">
    <source>
        <dbReference type="ARBA" id="ARBA00023015"/>
    </source>
</evidence>
<dbReference type="Pfam" id="PF13377">
    <property type="entry name" value="Peripla_BP_3"/>
    <property type="match status" value="1"/>
</dbReference>
<keyword evidence="1" id="KW-0805">Transcription regulation</keyword>
<dbReference type="Pfam" id="PF00356">
    <property type="entry name" value="LacI"/>
    <property type="match status" value="1"/>
</dbReference>
<evidence type="ECO:0000256" key="3">
    <source>
        <dbReference type="ARBA" id="ARBA00023163"/>
    </source>
</evidence>
<dbReference type="EMBL" id="JACCBU010000001">
    <property type="protein sequence ID" value="NYE71446.1"/>
    <property type="molecule type" value="Genomic_DNA"/>
</dbReference>
<dbReference type="GO" id="GO:0003700">
    <property type="term" value="F:DNA-binding transcription factor activity"/>
    <property type="evidence" value="ECO:0007669"/>
    <property type="project" value="TreeGrafter"/>
</dbReference>
<evidence type="ECO:0000313" key="6">
    <source>
        <dbReference type="Proteomes" id="UP000569914"/>
    </source>
</evidence>
<dbReference type="Gene3D" id="3.40.50.2300">
    <property type="match status" value="2"/>
</dbReference>
<proteinExistence type="predicted"/>